<feature type="transmembrane region" description="Helical" evidence="1">
    <location>
        <begin position="128"/>
        <end position="147"/>
    </location>
</feature>
<gene>
    <name evidence="2" type="ORF">Fcan01_24142</name>
</gene>
<dbReference type="Proteomes" id="UP000198287">
    <property type="component" value="Unassembled WGS sequence"/>
</dbReference>
<keyword evidence="1" id="KW-0812">Transmembrane</keyword>
<organism evidence="2 3">
    <name type="scientific">Folsomia candida</name>
    <name type="common">Springtail</name>
    <dbReference type="NCBI Taxonomy" id="158441"/>
    <lineage>
        <taxon>Eukaryota</taxon>
        <taxon>Metazoa</taxon>
        <taxon>Ecdysozoa</taxon>
        <taxon>Arthropoda</taxon>
        <taxon>Hexapoda</taxon>
        <taxon>Collembola</taxon>
        <taxon>Entomobryomorpha</taxon>
        <taxon>Isotomoidea</taxon>
        <taxon>Isotomidae</taxon>
        <taxon>Proisotominae</taxon>
        <taxon>Folsomia</taxon>
    </lineage>
</organism>
<keyword evidence="1" id="KW-1133">Transmembrane helix</keyword>
<accession>A0A226D7Q1</accession>
<evidence type="ECO:0000256" key="1">
    <source>
        <dbReference type="SAM" id="Phobius"/>
    </source>
</evidence>
<dbReference type="OrthoDB" id="8297494at2759"/>
<keyword evidence="1" id="KW-0472">Membrane</keyword>
<evidence type="ECO:0000313" key="3">
    <source>
        <dbReference type="Proteomes" id="UP000198287"/>
    </source>
</evidence>
<protein>
    <submittedName>
        <fullName evidence="2">Uncharacterized protein</fullName>
    </submittedName>
</protein>
<dbReference type="EMBL" id="LNIX01000030">
    <property type="protein sequence ID" value="OXA41173.1"/>
    <property type="molecule type" value="Genomic_DNA"/>
</dbReference>
<feature type="transmembrane region" description="Helical" evidence="1">
    <location>
        <begin position="47"/>
        <end position="67"/>
    </location>
</feature>
<keyword evidence="3" id="KW-1185">Reference proteome</keyword>
<feature type="transmembrane region" description="Helical" evidence="1">
    <location>
        <begin position="73"/>
        <end position="94"/>
    </location>
</feature>
<dbReference type="AlphaFoldDB" id="A0A226D7Q1"/>
<name>A0A226D7Q1_FOLCA</name>
<sequence length="227" mass="26063">MLSNGFMKYLQNHIRILNFLKCFPYEFDPQTERIVVTGNTFKRKFSIIIHSLEFVYLFFSFNVLYKVWSNACIGMAAEGGMIVIVILLMMLWSVDVKPNLQAISVVNSSLKFEEKFGDINYKKSRTDLLLEFFMVLTAIVDMATSLINLTRAIVDHCAPPFLGSYFLACPLCTGPNPATNPITWIPMLVADFYFIVCIMHKGFFYPVHIVFATTGRMVDYVEIIEKR</sequence>
<comment type="caution">
    <text evidence="2">The sequence shown here is derived from an EMBL/GenBank/DDBJ whole genome shotgun (WGS) entry which is preliminary data.</text>
</comment>
<proteinExistence type="predicted"/>
<evidence type="ECO:0000313" key="2">
    <source>
        <dbReference type="EMBL" id="OXA41173.1"/>
    </source>
</evidence>
<reference evidence="2 3" key="1">
    <citation type="submission" date="2015-12" db="EMBL/GenBank/DDBJ databases">
        <title>The genome of Folsomia candida.</title>
        <authorList>
            <person name="Faddeeva A."/>
            <person name="Derks M.F."/>
            <person name="Anvar Y."/>
            <person name="Smit S."/>
            <person name="Van Straalen N."/>
            <person name="Roelofs D."/>
        </authorList>
    </citation>
    <scope>NUCLEOTIDE SEQUENCE [LARGE SCALE GENOMIC DNA]</scope>
    <source>
        <strain evidence="2 3">VU population</strain>
        <tissue evidence="2">Whole body</tissue>
    </source>
</reference>